<dbReference type="Proteomes" id="UP001369082">
    <property type="component" value="Unassembled WGS sequence"/>
</dbReference>
<feature type="domain" description="N-acetyltransferase" evidence="1">
    <location>
        <begin position="2"/>
        <end position="139"/>
    </location>
</feature>
<comment type="caution">
    <text evidence="2">The sequence shown here is derived from an EMBL/GenBank/DDBJ whole genome shotgun (WGS) entry which is preliminary data.</text>
</comment>
<accession>A0ABU9GQB2</accession>
<reference evidence="2 3" key="1">
    <citation type="submission" date="2024-02" db="EMBL/GenBank/DDBJ databases">
        <title>Bacteria isolated from the canopy kelp, Nereocystis luetkeana.</title>
        <authorList>
            <person name="Pfister C.A."/>
            <person name="Younker I.T."/>
            <person name="Light S.H."/>
        </authorList>
    </citation>
    <scope>NUCLEOTIDE SEQUENCE [LARGE SCALE GENOMIC DNA]</scope>
    <source>
        <strain evidence="2 3">TI.1.05</strain>
    </source>
</reference>
<proteinExistence type="predicted"/>
<evidence type="ECO:0000259" key="1">
    <source>
        <dbReference type="PROSITE" id="PS51186"/>
    </source>
</evidence>
<dbReference type="RefSeq" id="WP_341597533.1">
    <property type="nucleotide sequence ID" value="NZ_JBAKAZ010000023.1"/>
</dbReference>
<name>A0ABU9GQB2_9GAMM</name>
<dbReference type="InterPro" id="IPR016181">
    <property type="entry name" value="Acyl_CoA_acyltransferase"/>
</dbReference>
<dbReference type="Gene3D" id="3.40.630.30">
    <property type="match status" value="1"/>
</dbReference>
<gene>
    <name evidence="2" type="ORF">V6256_07830</name>
</gene>
<keyword evidence="3" id="KW-1185">Reference proteome</keyword>
<organism evidence="2 3">
    <name type="scientific">Psychromonas aquatilis</name>
    <dbReference type="NCBI Taxonomy" id="2005072"/>
    <lineage>
        <taxon>Bacteria</taxon>
        <taxon>Pseudomonadati</taxon>
        <taxon>Pseudomonadota</taxon>
        <taxon>Gammaproteobacteria</taxon>
        <taxon>Alteromonadales</taxon>
        <taxon>Psychromonadaceae</taxon>
        <taxon>Psychromonas</taxon>
    </lineage>
</organism>
<sequence>MMDLQLVALDWQQTLPIRHQVLWPNEPLEFCQVPGDIDALHFGVLNKSTLICVASIYIDQDAKSARLRKFATLPLLQGKGVGSVMIEHLITILKRQGIDYLWFDARASALGFYQRFGFEAEGDIFYKNKVAYYKMHKHL</sequence>
<dbReference type="CDD" id="cd04301">
    <property type="entry name" value="NAT_SF"/>
    <property type="match status" value="1"/>
</dbReference>
<dbReference type="Pfam" id="PF00583">
    <property type="entry name" value="Acetyltransf_1"/>
    <property type="match status" value="1"/>
</dbReference>
<dbReference type="PROSITE" id="PS51186">
    <property type="entry name" value="GNAT"/>
    <property type="match status" value="1"/>
</dbReference>
<dbReference type="EMBL" id="JBAKAZ010000023">
    <property type="protein sequence ID" value="MEL0629515.1"/>
    <property type="molecule type" value="Genomic_DNA"/>
</dbReference>
<dbReference type="SUPFAM" id="SSF55729">
    <property type="entry name" value="Acyl-CoA N-acyltransferases (Nat)"/>
    <property type="match status" value="1"/>
</dbReference>
<protein>
    <submittedName>
        <fullName evidence="2">GNAT family N-acetyltransferase</fullName>
    </submittedName>
</protein>
<evidence type="ECO:0000313" key="3">
    <source>
        <dbReference type="Proteomes" id="UP001369082"/>
    </source>
</evidence>
<evidence type="ECO:0000313" key="2">
    <source>
        <dbReference type="EMBL" id="MEL0629515.1"/>
    </source>
</evidence>
<dbReference type="InterPro" id="IPR000182">
    <property type="entry name" value="GNAT_dom"/>
</dbReference>